<reference evidence="2" key="1">
    <citation type="submission" date="2017-02" db="UniProtKB">
        <authorList>
            <consortium name="WormBaseParasite"/>
        </authorList>
    </citation>
    <scope>IDENTIFICATION</scope>
</reference>
<dbReference type="WBParaSite" id="SMUV_0000151401-mRNA-1">
    <property type="protein sequence ID" value="SMUV_0000151401-mRNA-1"/>
    <property type="gene ID" value="SMUV_0000151401"/>
</dbReference>
<evidence type="ECO:0000313" key="2">
    <source>
        <dbReference type="WBParaSite" id="SMUV_0000151401-mRNA-1"/>
    </source>
</evidence>
<protein>
    <submittedName>
        <fullName evidence="2">Glycosyltransferase family 92 protein</fullName>
    </submittedName>
</protein>
<evidence type="ECO:0000313" key="1">
    <source>
        <dbReference type="Proteomes" id="UP000046393"/>
    </source>
</evidence>
<keyword evidence="1" id="KW-1185">Reference proteome</keyword>
<sequence length="206" mass="23271">MLFDKLRLSENWSVVSSPNVLSGRFSLISFQYSASMRISLLRAFAGVLHGELLERCGYFRTAGVLNVSTNPVAGKRIPGAHISLRSTVDRNCEDCKTQSRTMASIAWNGCNLAKAMIFVGRILFFKLVELRILVGIKNERSENCQAIAEMSFVREPIRKPNFIILSAFPSYNFAAVANFLLHVPERLSYFGWLDVFVYADYADQRQ</sequence>
<proteinExistence type="predicted"/>
<dbReference type="Proteomes" id="UP000046393">
    <property type="component" value="Unplaced"/>
</dbReference>
<organism evidence="1 2">
    <name type="scientific">Syphacia muris</name>
    <dbReference type="NCBI Taxonomy" id="451379"/>
    <lineage>
        <taxon>Eukaryota</taxon>
        <taxon>Metazoa</taxon>
        <taxon>Ecdysozoa</taxon>
        <taxon>Nematoda</taxon>
        <taxon>Chromadorea</taxon>
        <taxon>Rhabditida</taxon>
        <taxon>Spirurina</taxon>
        <taxon>Oxyuridomorpha</taxon>
        <taxon>Oxyuroidea</taxon>
        <taxon>Oxyuridae</taxon>
        <taxon>Syphacia</taxon>
    </lineage>
</organism>
<name>A0A0N5ABI8_9BILA</name>
<dbReference type="AlphaFoldDB" id="A0A0N5ABI8"/>
<accession>A0A0N5ABI8</accession>